<dbReference type="Gene3D" id="3.40.50.10540">
    <property type="entry name" value="Crotonobetainyl-coa:carnitine coa-transferase, domain 1"/>
    <property type="match status" value="1"/>
</dbReference>
<gene>
    <name evidence="3" type="ORF">K470DRAFT_221003</name>
</gene>
<sequence>MDAPPLSGLRVLELAGLAPAPFTGMLLADWGATVLRIDRPPSEASLPTSDQLVRRKSSILLDLKLQSSVKLLHSLLAHVDVFIDPYRPGVLEKLGLDPRDLVAQNPRLIVARLTGFRPPESDEAANKASYSHRAGHDINYISLSGALSLFGPADRPPTAPANLLADFAGGGSVCFMGILLALIHRARTGKGQIVDANMVDGSAYLATMARLASKTPFWDAPRGENPLDGGCPFYQAYETKDGLFVAVGALEEKFFSELLHGLDLTEPTYGDRWNKQLWPKQKALLTATFKTKTRAEWEGIFIGKDACVTPVLTHSDLQQRGFKQRPIVHLSFSPGLAIEPGPSGGQGPGVHGSGWSEAGLLPGHNGESILTSWTHWQRGHNYTILQNGTLTLTHPTQSKL</sequence>
<evidence type="ECO:0000313" key="4">
    <source>
        <dbReference type="Proteomes" id="UP000799421"/>
    </source>
</evidence>
<dbReference type="EMBL" id="MU006007">
    <property type="protein sequence ID" value="KAF2858574.1"/>
    <property type="molecule type" value="Genomic_DNA"/>
</dbReference>
<keyword evidence="4" id="KW-1185">Reference proteome</keyword>
<feature type="region of interest" description="Disordered" evidence="2">
    <location>
        <begin position="338"/>
        <end position="358"/>
    </location>
</feature>
<evidence type="ECO:0000256" key="1">
    <source>
        <dbReference type="ARBA" id="ARBA00008383"/>
    </source>
</evidence>
<organism evidence="3 4">
    <name type="scientific">Piedraia hortae CBS 480.64</name>
    <dbReference type="NCBI Taxonomy" id="1314780"/>
    <lineage>
        <taxon>Eukaryota</taxon>
        <taxon>Fungi</taxon>
        <taxon>Dikarya</taxon>
        <taxon>Ascomycota</taxon>
        <taxon>Pezizomycotina</taxon>
        <taxon>Dothideomycetes</taxon>
        <taxon>Dothideomycetidae</taxon>
        <taxon>Capnodiales</taxon>
        <taxon>Piedraiaceae</taxon>
        <taxon>Piedraia</taxon>
    </lineage>
</organism>
<name>A0A6A7BTS0_9PEZI</name>
<proteinExistence type="inferred from homology"/>
<dbReference type="InterPro" id="IPR050509">
    <property type="entry name" value="CoA-transferase_III"/>
</dbReference>
<accession>A0A6A7BTS0</accession>
<dbReference type="InterPro" id="IPR003673">
    <property type="entry name" value="CoA-Trfase_fam_III"/>
</dbReference>
<dbReference type="InterPro" id="IPR023606">
    <property type="entry name" value="CoA-Trfase_III_dom_1_sf"/>
</dbReference>
<dbReference type="Gene3D" id="3.30.1540.10">
    <property type="entry name" value="formyl-coa transferase, domain 3"/>
    <property type="match status" value="1"/>
</dbReference>
<comment type="similarity">
    <text evidence="1">Belongs to the CoA-transferase III family.</text>
</comment>
<dbReference type="InterPro" id="IPR044855">
    <property type="entry name" value="CoA-Trfase_III_dom3_sf"/>
</dbReference>
<dbReference type="Proteomes" id="UP000799421">
    <property type="component" value="Unassembled WGS sequence"/>
</dbReference>
<dbReference type="Pfam" id="PF02515">
    <property type="entry name" value="CoA_transf_3"/>
    <property type="match status" value="1"/>
</dbReference>
<dbReference type="PANTHER" id="PTHR48228:SF5">
    <property type="entry name" value="ALPHA-METHYLACYL-COA RACEMASE"/>
    <property type="match status" value="1"/>
</dbReference>
<dbReference type="GO" id="GO:0003824">
    <property type="term" value="F:catalytic activity"/>
    <property type="evidence" value="ECO:0007669"/>
    <property type="project" value="InterPro"/>
</dbReference>
<dbReference type="SUPFAM" id="SSF89796">
    <property type="entry name" value="CoA-transferase family III (CaiB/BaiF)"/>
    <property type="match status" value="1"/>
</dbReference>
<dbReference type="PANTHER" id="PTHR48228">
    <property type="entry name" value="SUCCINYL-COA--D-CITRAMALATE COA-TRANSFERASE"/>
    <property type="match status" value="1"/>
</dbReference>
<protein>
    <submittedName>
        <fullName evidence="3">Putative isopenicillin n-CoA epimerase</fullName>
    </submittedName>
</protein>
<evidence type="ECO:0000256" key="2">
    <source>
        <dbReference type="SAM" id="MobiDB-lite"/>
    </source>
</evidence>
<dbReference type="AlphaFoldDB" id="A0A6A7BTS0"/>
<dbReference type="OrthoDB" id="16747at2759"/>
<reference evidence="3" key="1">
    <citation type="journal article" date="2020" name="Stud. Mycol.">
        <title>101 Dothideomycetes genomes: a test case for predicting lifestyles and emergence of pathogens.</title>
        <authorList>
            <person name="Haridas S."/>
            <person name="Albert R."/>
            <person name="Binder M."/>
            <person name="Bloem J."/>
            <person name="Labutti K."/>
            <person name="Salamov A."/>
            <person name="Andreopoulos B."/>
            <person name="Baker S."/>
            <person name="Barry K."/>
            <person name="Bills G."/>
            <person name="Bluhm B."/>
            <person name="Cannon C."/>
            <person name="Castanera R."/>
            <person name="Culley D."/>
            <person name="Daum C."/>
            <person name="Ezra D."/>
            <person name="Gonzalez J."/>
            <person name="Henrissat B."/>
            <person name="Kuo A."/>
            <person name="Liang C."/>
            <person name="Lipzen A."/>
            <person name="Lutzoni F."/>
            <person name="Magnuson J."/>
            <person name="Mondo S."/>
            <person name="Nolan M."/>
            <person name="Ohm R."/>
            <person name="Pangilinan J."/>
            <person name="Park H.-J."/>
            <person name="Ramirez L."/>
            <person name="Alfaro M."/>
            <person name="Sun H."/>
            <person name="Tritt A."/>
            <person name="Yoshinaga Y."/>
            <person name="Zwiers L.-H."/>
            <person name="Turgeon B."/>
            <person name="Goodwin S."/>
            <person name="Spatafora J."/>
            <person name="Crous P."/>
            <person name="Grigoriev I."/>
        </authorList>
    </citation>
    <scope>NUCLEOTIDE SEQUENCE</scope>
    <source>
        <strain evidence="3">CBS 480.64</strain>
    </source>
</reference>
<feature type="compositionally biased region" description="Gly residues" evidence="2">
    <location>
        <begin position="342"/>
        <end position="352"/>
    </location>
</feature>
<evidence type="ECO:0000313" key="3">
    <source>
        <dbReference type="EMBL" id="KAF2858574.1"/>
    </source>
</evidence>